<keyword evidence="3" id="KW-1185">Reference proteome</keyword>
<dbReference type="EMBL" id="VBQZ03000091">
    <property type="protein sequence ID" value="MXQ93137.1"/>
    <property type="molecule type" value="Genomic_DNA"/>
</dbReference>
<evidence type="ECO:0000313" key="3">
    <source>
        <dbReference type="Proteomes" id="UP000322234"/>
    </source>
</evidence>
<feature type="region of interest" description="Disordered" evidence="1">
    <location>
        <begin position="130"/>
        <end position="162"/>
    </location>
</feature>
<proteinExistence type="predicted"/>
<accession>A0A6B0RWI3</accession>
<organism evidence="2 3">
    <name type="scientific">Bos mutus</name>
    <name type="common">wild yak</name>
    <dbReference type="NCBI Taxonomy" id="72004"/>
    <lineage>
        <taxon>Eukaryota</taxon>
        <taxon>Metazoa</taxon>
        <taxon>Chordata</taxon>
        <taxon>Craniata</taxon>
        <taxon>Vertebrata</taxon>
        <taxon>Euteleostomi</taxon>
        <taxon>Mammalia</taxon>
        <taxon>Eutheria</taxon>
        <taxon>Laurasiatheria</taxon>
        <taxon>Artiodactyla</taxon>
        <taxon>Ruminantia</taxon>
        <taxon>Pecora</taxon>
        <taxon>Bovidae</taxon>
        <taxon>Bovinae</taxon>
        <taxon>Bos</taxon>
    </lineage>
</organism>
<feature type="region of interest" description="Disordered" evidence="1">
    <location>
        <begin position="28"/>
        <end position="77"/>
    </location>
</feature>
<dbReference type="Proteomes" id="UP000322234">
    <property type="component" value="Unassembled WGS sequence"/>
</dbReference>
<feature type="compositionally biased region" description="Basic and acidic residues" evidence="1">
    <location>
        <begin position="28"/>
        <end position="45"/>
    </location>
</feature>
<protein>
    <submittedName>
        <fullName evidence="2">Uncharacterized protein</fullName>
    </submittedName>
</protein>
<gene>
    <name evidence="2" type="ORF">E5288_WYG003600</name>
</gene>
<name>A0A6B0RWI3_9CETA</name>
<feature type="compositionally biased region" description="Polar residues" evidence="1">
    <location>
        <begin position="61"/>
        <end position="75"/>
    </location>
</feature>
<reference evidence="2" key="1">
    <citation type="submission" date="2019-10" db="EMBL/GenBank/DDBJ databases">
        <title>The sequence and de novo assembly of the wild yak genome.</title>
        <authorList>
            <person name="Liu Y."/>
        </authorList>
    </citation>
    <scope>NUCLEOTIDE SEQUENCE [LARGE SCALE GENOMIC DNA]</scope>
    <source>
        <strain evidence="2">WY2019</strain>
    </source>
</reference>
<sequence length="254" mass="28580">MHADTRPQTPLRRSFPLPLVCAQTVKLQEQKEIPEKKEGDKKEAEGAVSGEEGKGKRRNKCSLSTLNESGPNPSLQLPEDRLRKLMLREALQYGLRELNAVIFQYTFLYIFLNGQSQDKSARFSSGELRRSSLKNPGLTGHTPTWHPPLGHQNSDIRKPDIPRGMTLPYMETRECSRLDMAPILLDLKSTVVKPGEWRYRTLTSILDEVVLPGRTLPEELLAEVMGIDGHHGTDISEMSSFTSSMALGLREWSA</sequence>
<evidence type="ECO:0000256" key="1">
    <source>
        <dbReference type="SAM" id="MobiDB-lite"/>
    </source>
</evidence>
<comment type="caution">
    <text evidence="2">The sequence shown here is derived from an EMBL/GenBank/DDBJ whole genome shotgun (WGS) entry which is preliminary data.</text>
</comment>
<dbReference type="AlphaFoldDB" id="A0A6B0RWI3"/>
<evidence type="ECO:0000313" key="2">
    <source>
        <dbReference type="EMBL" id="MXQ93137.1"/>
    </source>
</evidence>